<sequence length="106" mass="12083">MELTAFLTFLNAFTSLQRSIGSYTDDDEQIRIVPSIFYFIVFFSSLGEDNESSDNSDLGESLCSTAFSPYFFKLLHFFGVLFRNAESLQFYCSSFVSAMLPLVLEF</sequence>
<dbReference type="Proteomes" id="UP000078555">
    <property type="component" value="Unassembled WGS sequence"/>
</dbReference>
<keyword evidence="2" id="KW-1185">Reference proteome</keyword>
<gene>
    <name evidence="1" type="ORF">POVWA1_085250</name>
</gene>
<evidence type="ECO:0000313" key="2">
    <source>
        <dbReference type="Proteomes" id="UP000078555"/>
    </source>
</evidence>
<dbReference type="EMBL" id="FLRD01001738">
    <property type="protein sequence ID" value="SBT58041.1"/>
    <property type="molecule type" value="Genomic_DNA"/>
</dbReference>
<dbReference type="AlphaFoldDB" id="A0A1A9AP82"/>
<accession>A0A1A9AP82</accession>
<organism evidence="1 2">
    <name type="scientific">Plasmodium ovale wallikeri</name>
    <dbReference type="NCBI Taxonomy" id="864142"/>
    <lineage>
        <taxon>Eukaryota</taxon>
        <taxon>Sar</taxon>
        <taxon>Alveolata</taxon>
        <taxon>Apicomplexa</taxon>
        <taxon>Aconoidasida</taxon>
        <taxon>Haemosporida</taxon>
        <taxon>Plasmodiidae</taxon>
        <taxon>Plasmodium</taxon>
        <taxon>Plasmodium (Plasmodium)</taxon>
    </lineage>
</organism>
<proteinExistence type="predicted"/>
<name>A0A1A9AP82_PLAOA</name>
<reference evidence="2" key="1">
    <citation type="submission" date="2016-05" db="EMBL/GenBank/DDBJ databases">
        <authorList>
            <person name="Naeem Raeece"/>
        </authorList>
    </citation>
    <scope>NUCLEOTIDE SEQUENCE [LARGE SCALE GENOMIC DNA]</scope>
</reference>
<evidence type="ECO:0000313" key="1">
    <source>
        <dbReference type="EMBL" id="SBT58041.1"/>
    </source>
</evidence>
<protein>
    <submittedName>
        <fullName evidence="1">Uncharacterized protein</fullName>
    </submittedName>
</protein>